<evidence type="ECO:0000256" key="8">
    <source>
        <dbReference type="SAM" id="Phobius"/>
    </source>
</evidence>
<feature type="domain" description="Integral membrane bound transporter" evidence="10">
    <location>
        <begin position="360"/>
        <end position="485"/>
    </location>
</feature>
<dbReference type="InterPro" id="IPR049453">
    <property type="entry name" value="Memb_transporter_dom"/>
</dbReference>
<accession>A0A9X3I325</accession>
<evidence type="ECO:0000256" key="3">
    <source>
        <dbReference type="ARBA" id="ARBA00022692"/>
    </source>
</evidence>
<dbReference type="Pfam" id="PF12805">
    <property type="entry name" value="FUSC-like"/>
    <property type="match status" value="1"/>
</dbReference>
<reference evidence="11" key="1">
    <citation type="submission" date="2022-10" db="EMBL/GenBank/DDBJ databases">
        <title>WGS of marine actinomycetes from Thailand.</title>
        <authorList>
            <person name="Thawai C."/>
        </authorList>
    </citation>
    <scope>NUCLEOTIDE SEQUENCE</scope>
    <source>
        <strain evidence="11">SW21</strain>
    </source>
</reference>
<evidence type="ECO:0000313" key="12">
    <source>
        <dbReference type="Proteomes" id="UP001143347"/>
    </source>
</evidence>
<evidence type="ECO:0000256" key="7">
    <source>
        <dbReference type="SAM" id="MobiDB-lite"/>
    </source>
</evidence>
<dbReference type="Proteomes" id="UP001143347">
    <property type="component" value="Unassembled WGS sequence"/>
</dbReference>
<sequence length="654" mass="68636">MRSRTPVTSDDSRAHPAAWIREMVRLKPATMPVGHMIRSGIVVGGPFVVGVLIDDVLTGMWIALAGLLLAAGERAGTYRLNFAIVLISTPIAATGYVLGFLQHIPWAAMILVMVALALGCGLIAGLGPAFSVAGMQFLVIASIAIGASSISNWWIPLALYFVGGIIYAALLAVEMVIAPRRPQRLALQEMLHNLAGLAHARSADLRDGGDRCGAAMGACQSARRTAVTRIAELTVPGTDSLRTWHLTSAVIFDAERVEALLIGERSVSAVDAVARQLDALTTVVSAEKEATSTTATESATSIRGGPSPRPSPLEQSMTELAEAVRHGHDGRMVRHPVTVPAIGGEVVAAAGRLALCFGIAVAAKLYFPSTHWFWVPLTVCLVMKPDFGSVFSRAILRVLGTIAGAAVASIIIVVVPKGLGIGIAIGLLAAAVPYLMLRSYALQAVAITPVVILLIDLISPGTESVNDAWQRIAATVLGGAIVLVFGYLIWPHSRQAWVAATFATATERIAAFLTTAATPIPEDGRTAAERHTALVSARRTAYRTLSDLDIRMQRALSEPPPAETVARAWIPAIAATSRLADAVSAYADDRVNADAPPNPAGAGVVAAVILQLGRGDSPDPVEVTDDRLSAVAAGVNTLRATLHHDGDRDGEESR</sequence>
<dbReference type="AlphaFoldDB" id="A0A9X3I325"/>
<comment type="caution">
    <text evidence="11">The sequence shown here is derived from an EMBL/GenBank/DDBJ whole genome shotgun (WGS) entry which is preliminary data.</text>
</comment>
<dbReference type="InterPro" id="IPR032692">
    <property type="entry name" value="YccS_N"/>
</dbReference>
<protein>
    <submittedName>
        <fullName evidence="11">FUSC family protein</fullName>
    </submittedName>
</protein>
<dbReference type="GO" id="GO:0005886">
    <property type="term" value="C:plasma membrane"/>
    <property type="evidence" value="ECO:0007669"/>
    <property type="project" value="UniProtKB-SubCell"/>
</dbReference>
<keyword evidence="4 8" id="KW-1133">Transmembrane helix</keyword>
<gene>
    <name evidence="11" type="ORF">OSB52_03400</name>
</gene>
<proteinExistence type="inferred from homology"/>
<feature type="transmembrane region" description="Helical" evidence="8">
    <location>
        <begin position="468"/>
        <end position="490"/>
    </location>
</feature>
<keyword evidence="2" id="KW-1003">Cell membrane</keyword>
<feature type="transmembrane region" description="Helical" evidence="8">
    <location>
        <begin position="394"/>
        <end position="413"/>
    </location>
</feature>
<feature type="transmembrane region" description="Helical" evidence="8">
    <location>
        <begin position="444"/>
        <end position="462"/>
    </location>
</feature>
<feature type="domain" description="Integral membrane protein YccS N-terminal" evidence="9">
    <location>
        <begin position="83"/>
        <end position="202"/>
    </location>
</feature>
<keyword evidence="12" id="KW-1185">Reference proteome</keyword>
<evidence type="ECO:0000313" key="11">
    <source>
        <dbReference type="EMBL" id="MCX2963133.1"/>
    </source>
</evidence>
<feature type="transmembrane region" description="Helical" evidence="8">
    <location>
        <begin position="157"/>
        <end position="177"/>
    </location>
</feature>
<evidence type="ECO:0000259" key="9">
    <source>
        <dbReference type="Pfam" id="PF12805"/>
    </source>
</evidence>
<dbReference type="EMBL" id="JAPKFM010000002">
    <property type="protein sequence ID" value="MCX2963133.1"/>
    <property type="molecule type" value="Genomic_DNA"/>
</dbReference>
<keyword evidence="3 8" id="KW-0812">Transmembrane</keyword>
<dbReference type="Pfam" id="PF13515">
    <property type="entry name" value="FUSC_2"/>
    <property type="match status" value="1"/>
</dbReference>
<comment type="subcellular location">
    <subcellularLocation>
        <location evidence="1">Cell membrane</location>
        <topology evidence="1">Multi-pass membrane protein</topology>
    </subcellularLocation>
</comment>
<feature type="compositionally biased region" description="Low complexity" evidence="7">
    <location>
        <begin position="291"/>
        <end position="306"/>
    </location>
</feature>
<evidence type="ECO:0000256" key="1">
    <source>
        <dbReference type="ARBA" id="ARBA00004651"/>
    </source>
</evidence>
<feature type="transmembrane region" description="Helical" evidence="8">
    <location>
        <begin position="47"/>
        <end position="71"/>
    </location>
</feature>
<dbReference type="PANTHER" id="PTHR30509">
    <property type="entry name" value="P-HYDROXYBENZOIC ACID EFFLUX PUMP SUBUNIT-RELATED"/>
    <property type="match status" value="1"/>
</dbReference>
<evidence type="ECO:0000256" key="6">
    <source>
        <dbReference type="ARBA" id="ARBA00043993"/>
    </source>
</evidence>
<evidence type="ECO:0000256" key="2">
    <source>
        <dbReference type="ARBA" id="ARBA00022475"/>
    </source>
</evidence>
<feature type="transmembrane region" description="Helical" evidence="8">
    <location>
        <begin position="78"/>
        <end position="98"/>
    </location>
</feature>
<feature type="transmembrane region" description="Helical" evidence="8">
    <location>
        <begin position="104"/>
        <end position="126"/>
    </location>
</feature>
<evidence type="ECO:0000256" key="5">
    <source>
        <dbReference type="ARBA" id="ARBA00023136"/>
    </source>
</evidence>
<evidence type="ECO:0000259" key="10">
    <source>
        <dbReference type="Pfam" id="PF13515"/>
    </source>
</evidence>
<organism evidence="11 12">
    <name type="scientific">Gordonia aquimaris</name>
    <dbReference type="NCBI Taxonomy" id="2984863"/>
    <lineage>
        <taxon>Bacteria</taxon>
        <taxon>Bacillati</taxon>
        <taxon>Actinomycetota</taxon>
        <taxon>Actinomycetes</taxon>
        <taxon>Mycobacteriales</taxon>
        <taxon>Gordoniaceae</taxon>
        <taxon>Gordonia</taxon>
    </lineage>
</organism>
<name>A0A9X3I325_9ACTN</name>
<comment type="similarity">
    <text evidence="6">Belongs to the YccS/YhfK family.</text>
</comment>
<feature type="region of interest" description="Disordered" evidence="7">
    <location>
        <begin position="288"/>
        <end position="316"/>
    </location>
</feature>
<keyword evidence="5 8" id="KW-0472">Membrane</keyword>
<evidence type="ECO:0000256" key="4">
    <source>
        <dbReference type="ARBA" id="ARBA00022989"/>
    </source>
</evidence>
<dbReference type="RefSeq" id="WP_266060162.1">
    <property type="nucleotide sequence ID" value="NZ_JAPKFM010000002.1"/>
</dbReference>
<dbReference type="PANTHER" id="PTHR30509:SF9">
    <property type="entry name" value="MULTIDRUG RESISTANCE PROTEIN MDTO"/>
    <property type="match status" value="1"/>
</dbReference>